<comment type="caution">
    <text evidence="2">The sequence shown here is derived from an EMBL/GenBank/DDBJ whole genome shotgun (WGS) entry which is preliminary data.</text>
</comment>
<name>A0AAU9XAR7_9CNID</name>
<keyword evidence="1" id="KW-0175">Coiled coil</keyword>
<evidence type="ECO:0000313" key="2">
    <source>
        <dbReference type="EMBL" id="CAH3141949.1"/>
    </source>
</evidence>
<reference evidence="2 3" key="1">
    <citation type="submission" date="2022-05" db="EMBL/GenBank/DDBJ databases">
        <authorList>
            <consortium name="Genoscope - CEA"/>
            <person name="William W."/>
        </authorList>
    </citation>
    <scope>NUCLEOTIDE SEQUENCE [LARGE SCALE GENOMIC DNA]</scope>
</reference>
<organism evidence="2 3">
    <name type="scientific">Pocillopora meandrina</name>
    <dbReference type="NCBI Taxonomy" id="46732"/>
    <lineage>
        <taxon>Eukaryota</taxon>
        <taxon>Metazoa</taxon>
        <taxon>Cnidaria</taxon>
        <taxon>Anthozoa</taxon>
        <taxon>Hexacorallia</taxon>
        <taxon>Scleractinia</taxon>
        <taxon>Astrocoeniina</taxon>
        <taxon>Pocilloporidae</taxon>
        <taxon>Pocillopora</taxon>
    </lineage>
</organism>
<accession>A0AAU9XAR7</accession>
<dbReference type="PANTHER" id="PTHR31424:SF3">
    <property type="entry name" value="RING-TYPE DOMAIN-CONTAINING PROTEIN"/>
    <property type="match status" value="1"/>
</dbReference>
<feature type="coiled-coil region" evidence="1">
    <location>
        <begin position="11"/>
        <end position="38"/>
    </location>
</feature>
<sequence length="157" mass="18319">MNEKGKCFLAMIKTTENYDNLKESLADLNNKITVYSLEGDWKFLAHICDPAATNQNFACIWCKCPKHERFDINKKWSLTDKSLRARDSHKIGKHAESKQHNCKTNLLFDFIPIDHVIIDTLHMFLRISDNLIELLIGDFTEKMPLIRYLLFQMGLSK</sequence>
<gene>
    <name evidence="2" type="ORF">PMEA_00020126</name>
</gene>
<dbReference type="PANTHER" id="PTHR31424">
    <property type="entry name" value="PROTEIN CBG23806"/>
    <property type="match status" value="1"/>
</dbReference>
<evidence type="ECO:0000256" key="1">
    <source>
        <dbReference type="SAM" id="Coils"/>
    </source>
</evidence>
<proteinExistence type="predicted"/>
<dbReference type="EMBL" id="CALNXJ010000036">
    <property type="protein sequence ID" value="CAH3141949.1"/>
    <property type="molecule type" value="Genomic_DNA"/>
</dbReference>
<evidence type="ECO:0000313" key="3">
    <source>
        <dbReference type="Proteomes" id="UP001159428"/>
    </source>
</evidence>
<dbReference type="Proteomes" id="UP001159428">
    <property type="component" value="Unassembled WGS sequence"/>
</dbReference>
<protein>
    <submittedName>
        <fullName evidence="2">Uncharacterized protein</fullName>
    </submittedName>
</protein>
<keyword evidence="3" id="KW-1185">Reference proteome</keyword>
<dbReference type="AlphaFoldDB" id="A0AAU9XAR7"/>